<organism evidence="1">
    <name type="scientific">marine metagenome</name>
    <dbReference type="NCBI Taxonomy" id="408172"/>
    <lineage>
        <taxon>unclassified sequences</taxon>
        <taxon>metagenomes</taxon>
        <taxon>ecological metagenomes</taxon>
    </lineage>
</organism>
<dbReference type="EMBL" id="UINC01166579">
    <property type="protein sequence ID" value="SVD68615.1"/>
    <property type="molecule type" value="Genomic_DNA"/>
</dbReference>
<sequence length="48" mass="5961">MQIAHNYDPLFEYRHLTRNATNFGSKNSWYTYMRNFKYTGQDEYTSWI</sequence>
<accession>A0A382XDE0</accession>
<dbReference type="AlphaFoldDB" id="A0A382XDE0"/>
<gene>
    <name evidence="1" type="ORF">METZ01_LOCUS421469</name>
</gene>
<proteinExistence type="predicted"/>
<protein>
    <submittedName>
        <fullName evidence="1">Uncharacterized protein</fullName>
    </submittedName>
</protein>
<evidence type="ECO:0000313" key="1">
    <source>
        <dbReference type="EMBL" id="SVD68615.1"/>
    </source>
</evidence>
<feature type="non-terminal residue" evidence="1">
    <location>
        <position position="48"/>
    </location>
</feature>
<reference evidence="1" key="1">
    <citation type="submission" date="2018-05" db="EMBL/GenBank/DDBJ databases">
        <authorList>
            <person name="Lanie J.A."/>
            <person name="Ng W.-L."/>
            <person name="Kazmierczak K.M."/>
            <person name="Andrzejewski T.M."/>
            <person name="Davidsen T.M."/>
            <person name="Wayne K.J."/>
            <person name="Tettelin H."/>
            <person name="Glass J.I."/>
            <person name="Rusch D."/>
            <person name="Podicherti R."/>
            <person name="Tsui H.-C.T."/>
            <person name="Winkler M.E."/>
        </authorList>
    </citation>
    <scope>NUCLEOTIDE SEQUENCE</scope>
</reference>
<name>A0A382XDE0_9ZZZZ</name>